<dbReference type="Proteomes" id="UP000257109">
    <property type="component" value="Unassembled WGS sequence"/>
</dbReference>
<comment type="caution">
    <text evidence="2">The sequence shown here is derived from an EMBL/GenBank/DDBJ whole genome shotgun (WGS) entry which is preliminary data.</text>
</comment>
<keyword evidence="1" id="KW-1133">Transmembrane helix</keyword>
<keyword evidence="1" id="KW-0812">Transmembrane</keyword>
<feature type="transmembrane region" description="Helical" evidence="1">
    <location>
        <begin position="20"/>
        <end position="38"/>
    </location>
</feature>
<dbReference type="EMBL" id="QJKJ01005003">
    <property type="protein sequence ID" value="RDX91904.1"/>
    <property type="molecule type" value="Genomic_DNA"/>
</dbReference>
<dbReference type="AlphaFoldDB" id="A0A371GN12"/>
<reference evidence="2" key="1">
    <citation type="submission" date="2018-05" db="EMBL/GenBank/DDBJ databases">
        <title>Draft genome of Mucuna pruriens seed.</title>
        <authorList>
            <person name="Nnadi N.E."/>
            <person name="Vos R."/>
            <person name="Hasami M.H."/>
            <person name="Devisetty U.K."/>
            <person name="Aguiy J.C."/>
        </authorList>
    </citation>
    <scope>NUCLEOTIDE SEQUENCE [LARGE SCALE GENOMIC DNA]</scope>
    <source>
        <strain evidence="2">JCA_2017</strain>
    </source>
</reference>
<keyword evidence="1" id="KW-0472">Membrane</keyword>
<protein>
    <submittedName>
        <fullName evidence="2">Uncharacterized protein</fullName>
    </submittedName>
</protein>
<evidence type="ECO:0000313" key="2">
    <source>
        <dbReference type="EMBL" id="RDX91904.1"/>
    </source>
</evidence>
<evidence type="ECO:0000313" key="3">
    <source>
        <dbReference type="Proteomes" id="UP000257109"/>
    </source>
</evidence>
<keyword evidence="3" id="KW-1185">Reference proteome</keyword>
<accession>A0A371GN12</accession>
<gene>
    <name evidence="2" type="ORF">CR513_26036</name>
</gene>
<sequence>MMGSSPVDVNKSSGFSSAIPGSQVVNVWLAVQAVVILLNPFAESVTSLLFAITKFCAVFYIASIVKPDLVISTTLDAEFLDLHSFLHISWSKGSLVNVWLAVQAVVILCNPFAEVVAFLLVAMVAITKDLKAPSIEINKQLAIPIEDGVLRLFFDFSKYSFRKQWSRVWKVRNDWTVPGGVTVLYVSELGIVCLVGKMSNGCVEGCGSSGVVLIDIPDPGGVTVLCVSVLGIVGSGLVGFQWSEVPGGVTVLCVSVSGIVCLVGKMGNGCVEVVEAAETAVIFDILNLLIASSNPHQISSILGRILYTMTRNRRQQNWGLDVILTFFRLITDSLSRVLNSTLATKYEGCVRCGPTPNDKVDDSHASLMFVFPKASLFFKRICSMSSRSSKYQYQSSRVFSLVFFFISKHFTIPSKISYALTVHRLSRLSPGI</sequence>
<feature type="non-terminal residue" evidence="2">
    <location>
        <position position="432"/>
    </location>
</feature>
<name>A0A371GN12_MUCPR</name>
<organism evidence="2 3">
    <name type="scientific">Mucuna pruriens</name>
    <name type="common">Velvet bean</name>
    <name type="synonym">Dolichos pruriens</name>
    <dbReference type="NCBI Taxonomy" id="157652"/>
    <lineage>
        <taxon>Eukaryota</taxon>
        <taxon>Viridiplantae</taxon>
        <taxon>Streptophyta</taxon>
        <taxon>Embryophyta</taxon>
        <taxon>Tracheophyta</taxon>
        <taxon>Spermatophyta</taxon>
        <taxon>Magnoliopsida</taxon>
        <taxon>eudicotyledons</taxon>
        <taxon>Gunneridae</taxon>
        <taxon>Pentapetalae</taxon>
        <taxon>rosids</taxon>
        <taxon>fabids</taxon>
        <taxon>Fabales</taxon>
        <taxon>Fabaceae</taxon>
        <taxon>Papilionoideae</taxon>
        <taxon>50 kb inversion clade</taxon>
        <taxon>NPAAA clade</taxon>
        <taxon>indigoferoid/millettioid clade</taxon>
        <taxon>Phaseoleae</taxon>
        <taxon>Mucuna</taxon>
    </lineage>
</organism>
<proteinExistence type="predicted"/>
<evidence type="ECO:0000256" key="1">
    <source>
        <dbReference type="SAM" id="Phobius"/>
    </source>
</evidence>
<feature type="transmembrane region" description="Helical" evidence="1">
    <location>
        <begin position="98"/>
        <end position="126"/>
    </location>
</feature>
<feature type="transmembrane region" description="Helical" evidence="1">
    <location>
        <begin position="45"/>
        <end position="65"/>
    </location>
</feature>